<reference evidence="1 2" key="1">
    <citation type="submission" date="2019-02" db="EMBL/GenBank/DDBJ databases">
        <title>Deep-cultivation of Planctomycetes and their phenomic and genomic characterization uncovers novel biology.</title>
        <authorList>
            <person name="Wiegand S."/>
            <person name="Jogler M."/>
            <person name="Boedeker C."/>
            <person name="Pinto D."/>
            <person name="Vollmers J."/>
            <person name="Rivas-Marin E."/>
            <person name="Kohn T."/>
            <person name="Peeters S.H."/>
            <person name="Heuer A."/>
            <person name="Rast P."/>
            <person name="Oberbeckmann S."/>
            <person name="Bunk B."/>
            <person name="Jeske O."/>
            <person name="Meyerdierks A."/>
            <person name="Storesund J.E."/>
            <person name="Kallscheuer N."/>
            <person name="Luecker S."/>
            <person name="Lage O.M."/>
            <person name="Pohl T."/>
            <person name="Merkel B.J."/>
            <person name="Hornburger P."/>
            <person name="Mueller R.-W."/>
            <person name="Bruemmer F."/>
            <person name="Labrenz M."/>
            <person name="Spormann A.M."/>
            <person name="Op den Camp H."/>
            <person name="Overmann J."/>
            <person name="Amann R."/>
            <person name="Jetten M.S.M."/>
            <person name="Mascher T."/>
            <person name="Medema M.H."/>
            <person name="Devos D.P."/>
            <person name="Kaster A.-K."/>
            <person name="Ovreas L."/>
            <person name="Rohde M."/>
            <person name="Galperin M.Y."/>
            <person name="Jogler C."/>
        </authorList>
    </citation>
    <scope>NUCLEOTIDE SEQUENCE [LARGE SCALE GENOMIC DNA]</scope>
    <source>
        <strain evidence="1 2">Spb1</strain>
    </source>
</reference>
<proteinExistence type="predicted"/>
<accession>A0A518GSL7</accession>
<dbReference type="KEGG" id="peh:Spb1_35200"/>
<protein>
    <submittedName>
        <fullName evidence="1">Uncharacterized protein</fullName>
    </submittedName>
</protein>
<dbReference type="Proteomes" id="UP000315349">
    <property type="component" value="Chromosome"/>
</dbReference>
<evidence type="ECO:0000313" key="1">
    <source>
        <dbReference type="EMBL" id="QDV31575.1"/>
    </source>
</evidence>
<name>A0A518GSL7_9PLAN</name>
<keyword evidence="2" id="KW-1185">Reference proteome</keyword>
<sequence length="94" mass="10347">MICCIIAYLPCLSPVDKSILTGVDSSRCPNGCRGMEISLLPLNLQEQIISGCDQSRQSLPACYRRPQAAEELPIGRRTGLRYDVPGTENKVRLP</sequence>
<organism evidence="1 2">
    <name type="scientific">Planctopirus ephydatiae</name>
    <dbReference type="NCBI Taxonomy" id="2528019"/>
    <lineage>
        <taxon>Bacteria</taxon>
        <taxon>Pseudomonadati</taxon>
        <taxon>Planctomycetota</taxon>
        <taxon>Planctomycetia</taxon>
        <taxon>Planctomycetales</taxon>
        <taxon>Planctomycetaceae</taxon>
        <taxon>Planctopirus</taxon>
    </lineage>
</organism>
<gene>
    <name evidence="1" type="ORF">Spb1_35200</name>
</gene>
<evidence type="ECO:0000313" key="2">
    <source>
        <dbReference type="Proteomes" id="UP000315349"/>
    </source>
</evidence>
<dbReference type="AlphaFoldDB" id="A0A518GSL7"/>
<dbReference type="EMBL" id="CP036299">
    <property type="protein sequence ID" value="QDV31575.1"/>
    <property type="molecule type" value="Genomic_DNA"/>
</dbReference>